<evidence type="ECO:0000259" key="17">
    <source>
        <dbReference type="Pfam" id="PF22461"/>
    </source>
</evidence>
<feature type="chain" id="PRO_5019549355" evidence="15">
    <location>
        <begin position="22"/>
        <end position="209"/>
    </location>
</feature>
<evidence type="ECO:0000313" key="18">
    <source>
        <dbReference type="EMBL" id="RVU37619.1"/>
    </source>
</evidence>
<dbReference type="GO" id="GO:0046930">
    <property type="term" value="C:pore complex"/>
    <property type="evidence" value="ECO:0007669"/>
    <property type="project" value="UniProtKB-KW"/>
</dbReference>
<evidence type="ECO:0000256" key="10">
    <source>
        <dbReference type="ARBA" id="ARBA00023114"/>
    </source>
</evidence>
<reference evidence="18 19" key="1">
    <citation type="submission" date="2019-01" db="EMBL/GenBank/DDBJ databases">
        <authorList>
            <person name="Chen W.-M."/>
        </authorList>
    </citation>
    <scope>NUCLEOTIDE SEQUENCE [LARGE SCALE GENOMIC DNA]</scope>
    <source>
        <strain evidence="18 19">KYPC3</strain>
    </source>
</reference>
<evidence type="ECO:0000256" key="8">
    <source>
        <dbReference type="ARBA" id="ARBA00023047"/>
    </source>
</evidence>
<keyword evidence="14" id="KW-0449">Lipoprotein</keyword>
<feature type="domain" description="SLBB" evidence="17">
    <location>
        <begin position="124"/>
        <end position="204"/>
    </location>
</feature>
<sequence length="209" mass="22627">MNAKSGQFTILAIAAALTLQACSTSQLPPATVQNSLTTAVTDYKYLIGPNDTVTIFVWRNPELSGSFIVRPDGQITTSLVEDIPVAGKTPSQLAREMEKILAKFIRDPVVTVSVNGFVGPFSEQVRVIGAASKPQAYPYRQYMTLLDLMIASGGLTEFASGNSAKLVRTKNGKQVSYEIKLDDLIREGDISANVDMLPGDIVIIPEAWF</sequence>
<evidence type="ECO:0000256" key="5">
    <source>
        <dbReference type="ARBA" id="ARBA00022597"/>
    </source>
</evidence>
<dbReference type="EMBL" id="SACS01000008">
    <property type="protein sequence ID" value="RVU37619.1"/>
    <property type="molecule type" value="Genomic_DNA"/>
</dbReference>
<evidence type="ECO:0000256" key="1">
    <source>
        <dbReference type="ARBA" id="ARBA00004571"/>
    </source>
</evidence>
<evidence type="ECO:0000256" key="9">
    <source>
        <dbReference type="ARBA" id="ARBA00023065"/>
    </source>
</evidence>
<evidence type="ECO:0000259" key="16">
    <source>
        <dbReference type="Pfam" id="PF02563"/>
    </source>
</evidence>
<evidence type="ECO:0000256" key="13">
    <source>
        <dbReference type="ARBA" id="ARBA00023237"/>
    </source>
</evidence>
<comment type="similarity">
    <text evidence="2">Belongs to the BexD/CtrA/VexA family.</text>
</comment>
<dbReference type="Gene3D" id="3.30.1950.10">
    <property type="entry name" value="wza like domain"/>
    <property type="match status" value="1"/>
</dbReference>
<dbReference type="InterPro" id="IPR054765">
    <property type="entry name" value="SLBB_dom"/>
</dbReference>
<comment type="subcellular location">
    <subcellularLocation>
        <location evidence="1">Cell outer membrane</location>
        <topology evidence="1">Multi-pass membrane protein</topology>
    </subcellularLocation>
</comment>
<keyword evidence="13" id="KW-0998">Cell outer membrane</keyword>
<evidence type="ECO:0000256" key="14">
    <source>
        <dbReference type="ARBA" id="ARBA00023288"/>
    </source>
</evidence>
<evidence type="ECO:0000256" key="2">
    <source>
        <dbReference type="ARBA" id="ARBA00009450"/>
    </source>
</evidence>
<evidence type="ECO:0000256" key="3">
    <source>
        <dbReference type="ARBA" id="ARBA00022448"/>
    </source>
</evidence>
<keyword evidence="7 15" id="KW-0732">Signal</keyword>
<comment type="caution">
    <text evidence="18">The sequence shown here is derived from an EMBL/GenBank/DDBJ whole genome shotgun (WGS) entry which is preliminary data.</text>
</comment>
<keyword evidence="11" id="KW-0472">Membrane</keyword>
<dbReference type="OrthoDB" id="9808421at2"/>
<keyword evidence="3" id="KW-0813">Transport</keyword>
<dbReference type="RefSeq" id="WP_127698774.1">
    <property type="nucleotide sequence ID" value="NZ_SACS01000008.1"/>
</dbReference>
<keyword evidence="5" id="KW-0762">Sugar transport</keyword>
<evidence type="ECO:0000256" key="7">
    <source>
        <dbReference type="ARBA" id="ARBA00022729"/>
    </source>
</evidence>
<keyword evidence="4" id="KW-1134">Transmembrane beta strand</keyword>
<keyword evidence="19" id="KW-1185">Reference proteome</keyword>
<name>A0A437QT32_9GAMM</name>
<evidence type="ECO:0000256" key="4">
    <source>
        <dbReference type="ARBA" id="ARBA00022452"/>
    </source>
</evidence>
<dbReference type="AlphaFoldDB" id="A0A437QT32"/>
<dbReference type="GO" id="GO:0015288">
    <property type="term" value="F:porin activity"/>
    <property type="evidence" value="ECO:0007669"/>
    <property type="project" value="UniProtKB-KW"/>
</dbReference>
<dbReference type="Gene3D" id="3.10.560.10">
    <property type="entry name" value="Outer membrane lipoprotein wza domain like"/>
    <property type="match status" value="1"/>
</dbReference>
<keyword evidence="9" id="KW-0406">Ion transport</keyword>
<dbReference type="PANTHER" id="PTHR33619">
    <property type="entry name" value="POLYSACCHARIDE EXPORT PROTEIN GFCE-RELATED"/>
    <property type="match status" value="1"/>
</dbReference>
<dbReference type="InterPro" id="IPR049712">
    <property type="entry name" value="Poly_export"/>
</dbReference>
<keyword evidence="12" id="KW-0564">Palmitate</keyword>
<dbReference type="InterPro" id="IPR003715">
    <property type="entry name" value="Poly_export_N"/>
</dbReference>
<evidence type="ECO:0000256" key="6">
    <source>
        <dbReference type="ARBA" id="ARBA00022692"/>
    </source>
</evidence>
<dbReference type="Proteomes" id="UP000283077">
    <property type="component" value="Unassembled WGS sequence"/>
</dbReference>
<dbReference type="GO" id="GO:0006811">
    <property type="term" value="P:monoatomic ion transport"/>
    <property type="evidence" value="ECO:0007669"/>
    <property type="project" value="UniProtKB-KW"/>
</dbReference>
<dbReference type="Pfam" id="PF02563">
    <property type="entry name" value="Poly_export"/>
    <property type="match status" value="1"/>
</dbReference>
<organism evidence="18 19">
    <name type="scientific">Rheinheimera riviphila</name>
    <dbReference type="NCBI Taxonomy" id="1834037"/>
    <lineage>
        <taxon>Bacteria</taxon>
        <taxon>Pseudomonadati</taxon>
        <taxon>Pseudomonadota</taxon>
        <taxon>Gammaproteobacteria</taxon>
        <taxon>Chromatiales</taxon>
        <taxon>Chromatiaceae</taxon>
        <taxon>Rheinheimera</taxon>
    </lineage>
</organism>
<dbReference type="NCBIfam" id="TIGR03027">
    <property type="entry name" value="pepcterm_export"/>
    <property type="match status" value="1"/>
</dbReference>
<keyword evidence="10" id="KW-0626">Porin</keyword>
<dbReference type="Pfam" id="PF22461">
    <property type="entry name" value="SLBB_2"/>
    <property type="match status" value="1"/>
</dbReference>
<keyword evidence="6" id="KW-0812">Transmembrane</keyword>
<dbReference type="PROSITE" id="PS51257">
    <property type="entry name" value="PROKAR_LIPOPROTEIN"/>
    <property type="match status" value="1"/>
</dbReference>
<dbReference type="PANTHER" id="PTHR33619:SF3">
    <property type="entry name" value="POLYSACCHARIDE EXPORT PROTEIN GFCE-RELATED"/>
    <property type="match status" value="1"/>
</dbReference>
<evidence type="ECO:0000256" key="11">
    <source>
        <dbReference type="ARBA" id="ARBA00023136"/>
    </source>
</evidence>
<evidence type="ECO:0000313" key="19">
    <source>
        <dbReference type="Proteomes" id="UP000283077"/>
    </source>
</evidence>
<dbReference type="GO" id="GO:0015159">
    <property type="term" value="F:polysaccharide transmembrane transporter activity"/>
    <property type="evidence" value="ECO:0007669"/>
    <property type="project" value="InterPro"/>
</dbReference>
<dbReference type="GO" id="GO:0009279">
    <property type="term" value="C:cell outer membrane"/>
    <property type="evidence" value="ECO:0007669"/>
    <property type="project" value="UniProtKB-SubCell"/>
</dbReference>
<feature type="domain" description="Polysaccharide export protein N-terminal" evidence="16">
    <location>
        <begin position="41"/>
        <end position="114"/>
    </location>
</feature>
<accession>A0A437QT32</accession>
<dbReference type="InterPro" id="IPR017477">
    <property type="entry name" value="PEP-CTERM_polysacc_export"/>
</dbReference>
<feature type="signal peptide" evidence="15">
    <location>
        <begin position="1"/>
        <end position="21"/>
    </location>
</feature>
<keyword evidence="8" id="KW-0625">Polysaccharide transport</keyword>
<proteinExistence type="inferred from homology"/>
<gene>
    <name evidence="18" type="ORF">EOE67_09015</name>
</gene>
<evidence type="ECO:0000256" key="15">
    <source>
        <dbReference type="SAM" id="SignalP"/>
    </source>
</evidence>
<protein>
    <submittedName>
        <fullName evidence="18">Sugar ABC transporter substrate-binding protein</fullName>
    </submittedName>
</protein>
<evidence type="ECO:0000256" key="12">
    <source>
        <dbReference type="ARBA" id="ARBA00023139"/>
    </source>
</evidence>